<dbReference type="AlphaFoldDB" id="A0A081G3M0"/>
<evidence type="ECO:0000256" key="3">
    <source>
        <dbReference type="ARBA" id="ARBA00022457"/>
    </source>
</evidence>
<protein>
    <recommendedName>
        <fullName evidence="13">8-oxo-dGTP diphosphatase</fullName>
        <ecNumber evidence="12">3.6.1.55</ecNumber>
    </recommendedName>
    <alternativeName>
        <fullName evidence="16">7,8-dihydro-8-oxoguanine-triphosphatase</fullName>
    </alternativeName>
    <alternativeName>
        <fullName evidence="15">Mutator protein MutT</fullName>
    </alternativeName>
    <alternativeName>
        <fullName evidence="14">dGTP pyrophosphohydrolase</fullName>
    </alternativeName>
</protein>
<evidence type="ECO:0000256" key="1">
    <source>
        <dbReference type="ARBA" id="ARBA00001946"/>
    </source>
</evidence>
<dbReference type="InterPro" id="IPR047127">
    <property type="entry name" value="MutT-like"/>
</dbReference>
<dbReference type="EMBL" id="JMQN01000011">
    <property type="protein sequence ID" value="KEA65375.1"/>
    <property type="molecule type" value="Genomic_DNA"/>
</dbReference>
<dbReference type="SUPFAM" id="SSF55811">
    <property type="entry name" value="Nudix"/>
    <property type="match status" value="1"/>
</dbReference>
<evidence type="ECO:0000256" key="13">
    <source>
        <dbReference type="ARBA" id="ARBA00040794"/>
    </source>
</evidence>
<dbReference type="NCBIfam" id="NF006530">
    <property type="entry name" value="PRK08999.1"/>
    <property type="match status" value="1"/>
</dbReference>
<evidence type="ECO:0000256" key="9">
    <source>
        <dbReference type="ARBA" id="ARBA00023204"/>
    </source>
</evidence>
<dbReference type="PATRIC" id="fig|1232683.4.peg.327"/>
<reference evidence="20 21" key="1">
    <citation type="submission" date="2014-04" db="EMBL/GenBank/DDBJ databases">
        <title>Marinobacterium kochiensis sp. nov., isolated from sediment sample collected from Kochi backwaters in Kerala, India.</title>
        <authorList>
            <person name="Singh A."/>
            <person name="Pinnaka A.K."/>
        </authorList>
    </citation>
    <scope>NUCLEOTIDE SEQUENCE [LARGE SCALE GENOMIC DNA]</scope>
    <source>
        <strain evidence="20 21">AK27</strain>
    </source>
</reference>
<comment type="caution">
    <text evidence="20">The sequence shown here is derived from an EMBL/GenBank/DDBJ whole genome shotgun (WGS) entry which is preliminary data.</text>
</comment>
<evidence type="ECO:0000256" key="11">
    <source>
        <dbReference type="ARBA" id="ARBA00036904"/>
    </source>
</evidence>
<name>A0A081G3M0_9GAMM</name>
<dbReference type="STRING" id="1232683.ADIMK_0332"/>
<dbReference type="NCBIfam" id="TIGR00586">
    <property type="entry name" value="mutt"/>
    <property type="match status" value="1"/>
</dbReference>
<feature type="binding site" evidence="17">
    <location>
        <position position="26"/>
    </location>
    <ligand>
        <name>8-oxo-dGTP</name>
        <dbReference type="ChEBI" id="CHEBI:77896"/>
    </ligand>
</feature>
<evidence type="ECO:0000256" key="4">
    <source>
        <dbReference type="ARBA" id="ARBA00022705"/>
    </source>
</evidence>
<feature type="binding site" evidence="18">
    <location>
        <position position="60"/>
    </location>
    <ligand>
        <name>Mg(2+)</name>
        <dbReference type="ChEBI" id="CHEBI:18420"/>
    </ligand>
</feature>
<dbReference type="InterPro" id="IPR000086">
    <property type="entry name" value="NUDIX_hydrolase_dom"/>
</dbReference>
<dbReference type="eggNOG" id="COG0352">
    <property type="taxonomic scope" value="Bacteria"/>
</dbReference>
<dbReference type="FunFam" id="3.90.79.10:FF:000014">
    <property type="entry name" value="8-oxo-dGTP diphosphatase MutT"/>
    <property type="match status" value="1"/>
</dbReference>
<evidence type="ECO:0000256" key="10">
    <source>
        <dbReference type="ARBA" id="ARBA00035861"/>
    </source>
</evidence>
<evidence type="ECO:0000256" key="15">
    <source>
        <dbReference type="ARBA" id="ARBA00041979"/>
    </source>
</evidence>
<evidence type="ECO:0000313" key="20">
    <source>
        <dbReference type="EMBL" id="KEA65375.1"/>
    </source>
</evidence>
<dbReference type="InterPro" id="IPR003561">
    <property type="entry name" value="Mutator_MutT"/>
</dbReference>
<dbReference type="Gene3D" id="3.20.20.70">
    <property type="entry name" value="Aldolase class I"/>
    <property type="match status" value="1"/>
</dbReference>
<dbReference type="GO" id="GO:0008413">
    <property type="term" value="F:8-oxo-7,8-dihydroguanosine triphosphate pyrophosphatase activity"/>
    <property type="evidence" value="ECO:0007669"/>
    <property type="project" value="InterPro"/>
</dbReference>
<feature type="binding site" evidence="17">
    <location>
        <begin position="37"/>
        <end position="40"/>
    </location>
    <ligand>
        <name>8-oxo-dGTP</name>
        <dbReference type="ChEBI" id="CHEBI:77896"/>
    </ligand>
</feature>
<dbReference type="GO" id="GO:0035539">
    <property type="term" value="F:8-oxo-7,8-dihydrodeoxyguanosine triphosphate pyrophosphatase activity"/>
    <property type="evidence" value="ECO:0007669"/>
    <property type="project" value="UniProtKB-EC"/>
</dbReference>
<evidence type="ECO:0000256" key="12">
    <source>
        <dbReference type="ARBA" id="ARBA00038905"/>
    </source>
</evidence>
<sequence>MPEMKLVHVAAAIIVDSEGRVLIARRDASQHQGGLWEFPGGKVEKGEAVESALARELDEELGIQVESARPQIRITHHYADKSVLLDVWRVERFSGEAHGREGQPIRWVAPSALVDFEFPAANTPIVSAARLPDRLFITGNIAELGASSDQYEAELVRRIRQLPADSLVMLRAPELDDEAFSRCYYRLLDVCEECGIALVLNSSLELANTLGADRLHLSARRLKSLHTRSQFFGRWLSASCHNQEELDRAAQLGADFVTLSPVAPTASHPGAPVLGWNQFWQLTEQSTMPIYALGGLSDEDLQEAWNHGAQGVASISSWWGRF</sequence>
<dbReference type="PRINTS" id="PR00502">
    <property type="entry name" value="NUDIXFAMILY"/>
</dbReference>
<evidence type="ECO:0000256" key="2">
    <source>
        <dbReference type="ARBA" id="ARBA00005582"/>
    </source>
</evidence>
<dbReference type="GO" id="GO:0044716">
    <property type="term" value="F:8-oxo-GDP phosphatase activity"/>
    <property type="evidence" value="ECO:0007669"/>
    <property type="project" value="TreeGrafter"/>
</dbReference>
<dbReference type="Pfam" id="PF02581">
    <property type="entry name" value="TMP-TENI"/>
    <property type="match status" value="1"/>
</dbReference>
<dbReference type="GO" id="GO:0006281">
    <property type="term" value="P:DNA repair"/>
    <property type="evidence" value="ECO:0007669"/>
    <property type="project" value="UniProtKB-KW"/>
</dbReference>
<keyword evidence="7 20" id="KW-0378">Hydrolase</keyword>
<feature type="binding site" evidence="17">
    <location>
        <position position="122"/>
    </location>
    <ligand>
        <name>8-oxo-dGTP</name>
        <dbReference type="ChEBI" id="CHEBI:77896"/>
    </ligand>
</feature>
<comment type="catalytic activity">
    <reaction evidence="11">
        <text>8-oxo-GTP + H2O = 8-oxo-GMP + diphosphate + H(+)</text>
        <dbReference type="Rhea" id="RHEA:67616"/>
        <dbReference type="ChEBI" id="CHEBI:15377"/>
        <dbReference type="ChEBI" id="CHEBI:15378"/>
        <dbReference type="ChEBI" id="CHEBI:33019"/>
        <dbReference type="ChEBI" id="CHEBI:143553"/>
        <dbReference type="ChEBI" id="CHEBI:145694"/>
    </reaction>
</comment>
<comment type="similarity">
    <text evidence="2">Belongs to the Nudix hydrolase family.</text>
</comment>
<evidence type="ECO:0000313" key="21">
    <source>
        <dbReference type="Proteomes" id="UP000028252"/>
    </source>
</evidence>
<dbReference type="PROSITE" id="PS51462">
    <property type="entry name" value="NUDIX"/>
    <property type="match status" value="1"/>
</dbReference>
<keyword evidence="9" id="KW-0234">DNA repair</keyword>
<dbReference type="GO" id="GO:0009228">
    <property type="term" value="P:thiamine biosynthetic process"/>
    <property type="evidence" value="ECO:0007669"/>
    <property type="project" value="UniProtKB-KW"/>
</dbReference>
<keyword evidence="4" id="KW-0235">DNA replication</keyword>
<evidence type="ECO:0000256" key="5">
    <source>
        <dbReference type="ARBA" id="ARBA00022723"/>
    </source>
</evidence>
<dbReference type="RefSeq" id="WP_231516977.1">
    <property type="nucleotide sequence ID" value="NZ_JMQN01000011.1"/>
</dbReference>
<dbReference type="InterPro" id="IPR020084">
    <property type="entry name" value="NUDIX_hydrolase_CS"/>
</dbReference>
<dbReference type="PANTHER" id="PTHR47707">
    <property type="entry name" value="8-OXO-DGTP DIPHOSPHATASE"/>
    <property type="match status" value="1"/>
</dbReference>
<evidence type="ECO:0000256" key="17">
    <source>
        <dbReference type="PIRSR" id="PIRSR603561-1"/>
    </source>
</evidence>
<evidence type="ECO:0000259" key="19">
    <source>
        <dbReference type="PROSITE" id="PS51462"/>
    </source>
</evidence>
<feature type="binding site" evidence="18">
    <location>
        <position position="40"/>
    </location>
    <ligand>
        <name>Mg(2+)</name>
        <dbReference type="ChEBI" id="CHEBI:18420"/>
    </ligand>
</feature>
<evidence type="ECO:0000256" key="14">
    <source>
        <dbReference type="ARBA" id="ARBA00041592"/>
    </source>
</evidence>
<evidence type="ECO:0000256" key="7">
    <source>
        <dbReference type="ARBA" id="ARBA00022801"/>
    </source>
</evidence>
<feature type="domain" description="Nudix hydrolase" evidence="19">
    <location>
        <begin position="4"/>
        <end position="133"/>
    </location>
</feature>
<feature type="binding site" evidence="17">
    <location>
        <position position="31"/>
    </location>
    <ligand>
        <name>8-oxo-dGTP</name>
        <dbReference type="ChEBI" id="CHEBI:77896"/>
    </ligand>
</feature>
<dbReference type="PANTHER" id="PTHR47707:SF1">
    <property type="entry name" value="NUDIX HYDROLASE FAMILY PROTEIN"/>
    <property type="match status" value="1"/>
</dbReference>
<dbReference type="InterPro" id="IPR015797">
    <property type="entry name" value="NUDIX_hydrolase-like_dom_sf"/>
</dbReference>
<keyword evidence="8 18" id="KW-0460">Magnesium</keyword>
<dbReference type="InterPro" id="IPR020476">
    <property type="entry name" value="Nudix_hydrolase"/>
</dbReference>
<evidence type="ECO:0000256" key="8">
    <source>
        <dbReference type="ARBA" id="ARBA00022842"/>
    </source>
</evidence>
<dbReference type="InterPro" id="IPR029119">
    <property type="entry name" value="MutY_C"/>
</dbReference>
<comment type="catalytic activity">
    <reaction evidence="10">
        <text>8-oxo-dGTP + H2O = 8-oxo-dGMP + diphosphate + H(+)</text>
        <dbReference type="Rhea" id="RHEA:31575"/>
        <dbReference type="ChEBI" id="CHEBI:15377"/>
        <dbReference type="ChEBI" id="CHEBI:15378"/>
        <dbReference type="ChEBI" id="CHEBI:33019"/>
        <dbReference type="ChEBI" id="CHEBI:63224"/>
        <dbReference type="ChEBI" id="CHEBI:77896"/>
        <dbReference type="EC" id="3.6.1.55"/>
    </reaction>
</comment>
<keyword evidence="21" id="KW-1185">Reference proteome</keyword>
<dbReference type="InterPro" id="IPR013785">
    <property type="entry name" value="Aldolase_TIM"/>
</dbReference>
<dbReference type="Gene3D" id="3.90.79.10">
    <property type="entry name" value="Nucleoside Triphosphate Pyrophosphohydrolase"/>
    <property type="match status" value="1"/>
</dbReference>
<dbReference type="Pfam" id="PF14815">
    <property type="entry name" value="NUDIX_4"/>
    <property type="match status" value="1"/>
</dbReference>
<keyword evidence="5 18" id="KW-0479">Metal-binding</keyword>
<dbReference type="SUPFAM" id="SSF51391">
    <property type="entry name" value="Thiamin phosphate synthase"/>
    <property type="match status" value="1"/>
</dbReference>
<proteinExistence type="inferred from homology"/>
<dbReference type="InterPro" id="IPR022998">
    <property type="entry name" value="ThiamineP_synth_TenI"/>
</dbReference>
<gene>
    <name evidence="20" type="ORF">ADIMK_0332</name>
</gene>
<comment type="cofactor">
    <cofactor evidence="1 18">
        <name>Mg(2+)</name>
        <dbReference type="ChEBI" id="CHEBI:18420"/>
    </cofactor>
</comment>
<dbReference type="GO" id="GO:0046872">
    <property type="term" value="F:metal ion binding"/>
    <property type="evidence" value="ECO:0007669"/>
    <property type="project" value="UniProtKB-KW"/>
</dbReference>
<keyword evidence="6" id="KW-0227">DNA damage</keyword>
<organism evidence="20 21">
    <name type="scientific">Marinobacterium lacunae</name>
    <dbReference type="NCBI Taxonomy" id="1232683"/>
    <lineage>
        <taxon>Bacteria</taxon>
        <taxon>Pseudomonadati</taxon>
        <taxon>Pseudomonadota</taxon>
        <taxon>Gammaproteobacteria</taxon>
        <taxon>Oceanospirillales</taxon>
        <taxon>Oceanospirillaceae</taxon>
        <taxon>Marinobacterium</taxon>
    </lineage>
</organism>
<dbReference type="InterPro" id="IPR036206">
    <property type="entry name" value="ThiamineP_synth_sf"/>
</dbReference>
<dbReference type="EC" id="3.6.1.55" evidence="12"/>
<evidence type="ECO:0000256" key="18">
    <source>
        <dbReference type="PIRSR" id="PIRSR603561-2"/>
    </source>
</evidence>
<accession>A0A081G3M0</accession>
<dbReference type="PROSITE" id="PS00893">
    <property type="entry name" value="NUDIX_BOX"/>
    <property type="match status" value="1"/>
</dbReference>
<dbReference type="GO" id="GO:0044715">
    <property type="term" value="F:8-oxo-dGDP phosphatase activity"/>
    <property type="evidence" value="ECO:0007669"/>
    <property type="project" value="TreeGrafter"/>
</dbReference>
<dbReference type="CDD" id="cd03425">
    <property type="entry name" value="NUDIX_MutT_NudA_like"/>
    <property type="match status" value="1"/>
</dbReference>
<evidence type="ECO:0000256" key="6">
    <source>
        <dbReference type="ARBA" id="ARBA00022763"/>
    </source>
</evidence>
<dbReference type="eggNOG" id="COG0494">
    <property type="taxonomic scope" value="Bacteria"/>
</dbReference>
<evidence type="ECO:0000256" key="16">
    <source>
        <dbReference type="ARBA" id="ARBA00042798"/>
    </source>
</evidence>
<dbReference type="GO" id="GO:0006260">
    <property type="term" value="P:DNA replication"/>
    <property type="evidence" value="ECO:0007669"/>
    <property type="project" value="UniProtKB-KW"/>
</dbReference>
<dbReference type="Proteomes" id="UP000028252">
    <property type="component" value="Unassembled WGS sequence"/>
</dbReference>
<dbReference type="CDD" id="cd00564">
    <property type="entry name" value="TMP_TenI"/>
    <property type="match status" value="1"/>
</dbReference>
<keyword evidence="3" id="KW-0515">Mutator protein</keyword>